<evidence type="ECO:0000256" key="1">
    <source>
        <dbReference type="ARBA" id="ARBA00022741"/>
    </source>
</evidence>
<dbReference type="OrthoDB" id="18781at2759"/>
<organism evidence="6 7">
    <name type="scientific">Drechslerella stenobrocha 248</name>
    <dbReference type="NCBI Taxonomy" id="1043628"/>
    <lineage>
        <taxon>Eukaryota</taxon>
        <taxon>Fungi</taxon>
        <taxon>Dikarya</taxon>
        <taxon>Ascomycota</taxon>
        <taxon>Pezizomycotina</taxon>
        <taxon>Orbiliomycetes</taxon>
        <taxon>Orbiliales</taxon>
        <taxon>Orbiliaceae</taxon>
        <taxon>Drechslerella</taxon>
    </lineage>
</organism>
<dbReference type="Pfam" id="PF00270">
    <property type="entry name" value="DEAD"/>
    <property type="match status" value="1"/>
</dbReference>
<dbReference type="HOGENOM" id="CLU_000809_1_0_1"/>
<dbReference type="PROSITE" id="PS51192">
    <property type="entry name" value="HELICASE_ATP_BIND_1"/>
    <property type="match status" value="1"/>
</dbReference>
<keyword evidence="7" id="KW-1185">Reference proteome</keyword>
<evidence type="ECO:0008006" key="8">
    <source>
        <dbReference type="Google" id="ProtNLM"/>
    </source>
</evidence>
<dbReference type="InterPro" id="IPR011545">
    <property type="entry name" value="DEAD/DEAH_box_helicase_dom"/>
</dbReference>
<keyword evidence="2" id="KW-0067">ATP-binding</keyword>
<dbReference type="EMBL" id="KI966410">
    <property type="protein sequence ID" value="EWC47530.1"/>
    <property type="molecule type" value="Genomic_DNA"/>
</dbReference>
<reference evidence="6 7" key="1">
    <citation type="submission" date="2013-05" db="EMBL/GenBank/DDBJ databases">
        <title>Drechslerella stenobrocha genome reveals carnivorous origination and mechanical trapping mechanism of predatory fungi.</title>
        <authorList>
            <person name="Liu X."/>
            <person name="Zhang W."/>
            <person name="Liu K."/>
        </authorList>
    </citation>
    <scope>NUCLEOTIDE SEQUENCE [LARGE SCALE GENOMIC DNA]</scope>
    <source>
        <strain evidence="6 7">248</strain>
    </source>
</reference>
<evidence type="ECO:0000256" key="3">
    <source>
        <dbReference type="SAM" id="MobiDB-lite"/>
    </source>
</evidence>
<dbReference type="CDD" id="cd17923">
    <property type="entry name" value="DEXHc_Hrq1-like"/>
    <property type="match status" value="1"/>
</dbReference>
<feature type="domain" description="Helicase ATP-binding" evidence="4">
    <location>
        <begin position="303"/>
        <end position="487"/>
    </location>
</feature>
<dbReference type="GO" id="GO:0005524">
    <property type="term" value="F:ATP binding"/>
    <property type="evidence" value="ECO:0007669"/>
    <property type="project" value="UniProtKB-KW"/>
</dbReference>
<protein>
    <recommendedName>
        <fullName evidence="8">ATP-dependent helicase HRQ1</fullName>
    </recommendedName>
</protein>
<evidence type="ECO:0000259" key="5">
    <source>
        <dbReference type="PROSITE" id="PS51194"/>
    </source>
</evidence>
<dbReference type="Proteomes" id="UP000024837">
    <property type="component" value="Unassembled WGS sequence"/>
</dbReference>
<dbReference type="PROSITE" id="PS51194">
    <property type="entry name" value="HELICASE_CTER"/>
    <property type="match status" value="1"/>
</dbReference>
<feature type="domain" description="Helicase C-terminal" evidence="5">
    <location>
        <begin position="523"/>
        <end position="680"/>
    </location>
</feature>
<dbReference type="InterPro" id="IPR055227">
    <property type="entry name" value="HRQ1_WHD"/>
</dbReference>
<dbReference type="InterPro" id="IPR014001">
    <property type="entry name" value="Helicase_ATP-bd"/>
</dbReference>
<dbReference type="SMART" id="SM00487">
    <property type="entry name" value="DEXDc"/>
    <property type="match status" value="1"/>
</dbReference>
<dbReference type="GO" id="GO:0036297">
    <property type="term" value="P:interstrand cross-link repair"/>
    <property type="evidence" value="ECO:0007669"/>
    <property type="project" value="TreeGrafter"/>
</dbReference>
<sequence>MSADAPSINRKRKRTKATGPLNIQPSQSRVTPGPGLAQEPDPQPVVGADWPAHFIDLAATHRALNLTYTFFCTRKQFATTFDNLASAADGDNNLPNLRPELDAPDLYLLPEPRRNPKQVLLFEFTDDDLRPMPKSRQSLQYRRRRLEDVTGAKIPEFSHTELLRVISNRNDRFKRAIHKLLEVCRTRSLDPVEYIKLQQRTFEPTKTTTDGNTGSPDNKPSDNAPTAPLAIPKSRNSIQNIVQEITQCPEIYKGQIASGGILRFPEQEPKYGTLHFALSQNLVDALFNVKNITRLYSHQASALNDIFNGDHVVVSTSTSSGKSIIYQIPFLHKIEHDPSCRAMLIFPTKALAQDQKTSLTKMIDFMNDSLGPVLVETYDGDTSFEHRGHIRAEARVILTNPDMLHANILPHEEQWRTFLKNLKFVVLDELHVYNGLFGSHVAFIIRRLRRICSAVGNNNITFIACSATVANPIQHMKDLTGLSEVKLTSTDGSPAGEKTFLCWNCPYKDPSDIKSGRTNPIQETAQLFVELMLRGVRTIAFCRVRQTCELTLGAIKQLLIHKGLSDITDKVMSYRGGYSAQDRRRIEREMFNGHLMGIVATTALELGVDIGALDAVIMVGFPYSISNLRQQSGRAGRRKRDSLSILIGDRFPLDQHYMSNPELIASMPNPSLHIDLENILVLEGHIQCAAFEMPINPKQDETYFGSSLKKLAEERLLKDGNDFYHCNERFRPYPSQHVAIRETENDHFVVVDVTQNRNVILEQVEASRAVFSLYEGAIFLHQGFKYLVRELNADRRIAKVELVQVDWTTRQRDFTDIDPIATEATRRLDNSPFNAYFGIVKKTSVVFGYFKIDRKGRILDACDVETPPVEMLSKGMWLDVPKAAFEILKSKKLHIAAAIHAAEHALLSLLPNFVVSSPSDVRTECKAPQKEFARKESKRKRPGRLMFYDSKGGSGGTGPGITLKAFEFIDQLLRMALGRVEACVCQNGCPECIASTTCSEANAVLSKVGSLVILKTLLNEHIDIDNLPEGPEDAAPAGIDTVIIA</sequence>
<dbReference type="GO" id="GO:0003676">
    <property type="term" value="F:nucleic acid binding"/>
    <property type="evidence" value="ECO:0007669"/>
    <property type="project" value="InterPro"/>
</dbReference>
<name>W7IEU9_9PEZI</name>
<dbReference type="CDD" id="cd18797">
    <property type="entry name" value="SF2_C_Hrq"/>
    <property type="match status" value="1"/>
</dbReference>
<evidence type="ECO:0000313" key="7">
    <source>
        <dbReference type="Proteomes" id="UP000024837"/>
    </source>
</evidence>
<dbReference type="AlphaFoldDB" id="W7IEU9"/>
<gene>
    <name evidence="6" type="ORF">DRE_00498</name>
</gene>
<feature type="region of interest" description="Disordered" evidence="3">
    <location>
        <begin position="1"/>
        <end position="43"/>
    </location>
</feature>
<dbReference type="InterPro" id="IPR027417">
    <property type="entry name" value="P-loop_NTPase"/>
</dbReference>
<proteinExistence type="predicted"/>
<feature type="compositionally biased region" description="Polar residues" evidence="3">
    <location>
        <begin position="21"/>
        <end position="30"/>
    </location>
</feature>
<dbReference type="GO" id="GO:0043138">
    <property type="term" value="F:3'-5' DNA helicase activity"/>
    <property type="evidence" value="ECO:0007669"/>
    <property type="project" value="TreeGrafter"/>
</dbReference>
<dbReference type="InterPro" id="IPR018973">
    <property type="entry name" value="MZB"/>
</dbReference>
<dbReference type="GO" id="GO:0005634">
    <property type="term" value="C:nucleus"/>
    <property type="evidence" value="ECO:0007669"/>
    <property type="project" value="TreeGrafter"/>
</dbReference>
<feature type="region of interest" description="Disordered" evidence="3">
    <location>
        <begin position="200"/>
        <end position="230"/>
    </location>
</feature>
<feature type="compositionally biased region" description="Polar residues" evidence="3">
    <location>
        <begin position="200"/>
        <end position="224"/>
    </location>
</feature>
<dbReference type="PANTHER" id="PTHR47957:SF3">
    <property type="entry name" value="ATP-DEPENDENT HELICASE HRQ1"/>
    <property type="match status" value="1"/>
</dbReference>
<dbReference type="SUPFAM" id="SSF52540">
    <property type="entry name" value="P-loop containing nucleoside triphosphate hydrolases"/>
    <property type="match status" value="1"/>
</dbReference>
<evidence type="ECO:0000313" key="6">
    <source>
        <dbReference type="EMBL" id="EWC47530.1"/>
    </source>
</evidence>
<evidence type="ECO:0000256" key="2">
    <source>
        <dbReference type="ARBA" id="ARBA00022840"/>
    </source>
</evidence>
<dbReference type="Pfam" id="PF09369">
    <property type="entry name" value="MZB"/>
    <property type="match status" value="1"/>
</dbReference>
<dbReference type="Gene3D" id="3.40.50.300">
    <property type="entry name" value="P-loop containing nucleotide triphosphate hydrolases"/>
    <property type="match status" value="2"/>
</dbReference>
<keyword evidence="1" id="KW-0547">Nucleotide-binding</keyword>
<evidence type="ECO:0000259" key="4">
    <source>
        <dbReference type="PROSITE" id="PS51192"/>
    </source>
</evidence>
<dbReference type="SMART" id="SM00490">
    <property type="entry name" value="HELICc"/>
    <property type="match status" value="1"/>
</dbReference>
<dbReference type="Pfam" id="PF22982">
    <property type="entry name" value="WHD_HRQ1"/>
    <property type="match status" value="1"/>
</dbReference>
<dbReference type="PANTHER" id="PTHR47957">
    <property type="entry name" value="ATP-DEPENDENT HELICASE HRQ1"/>
    <property type="match status" value="1"/>
</dbReference>
<dbReference type="Pfam" id="PF00271">
    <property type="entry name" value="Helicase_C"/>
    <property type="match status" value="1"/>
</dbReference>
<dbReference type="InterPro" id="IPR001650">
    <property type="entry name" value="Helicase_C-like"/>
</dbReference>
<accession>W7IEU9</accession>
<dbReference type="GO" id="GO:0006289">
    <property type="term" value="P:nucleotide-excision repair"/>
    <property type="evidence" value="ECO:0007669"/>
    <property type="project" value="TreeGrafter"/>
</dbReference>